<organism evidence="3">
    <name type="scientific">Tunturiibacter gelidiferens</name>
    <dbReference type="NCBI Taxonomy" id="3069689"/>
    <lineage>
        <taxon>Bacteria</taxon>
        <taxon>Pseudomonadati</taxon>
        <taxon>Acidobacteriota</taxon>
        <taxon>Terriglobia</taxon>
        <taxon>Terriglobales</taxon>
        <taxon>Acidobacteriaceae</taxon>
        <taxon>Tunturiibacter</taxon>
    </lineage>
</organism>
<sequence>MRFALLLSILLFAWCGAQAQQATTLIAVPAPPAAHDGAHDFDSVLGNFTFRLRRMQHPLTSNPDWMDMAGTGACYKVWGGRAQLDTVELDSADGSHIEGLTLRLYDREARQWRLYWANSRIGRLDPPQIGEFRDGHGDFYTTDTINGKATLIRFDWSRMNSGRPHFEQAFSPDGGKSWEVNWITDQTRTGDAKWGQPQPGRPSTQPAGADAPAQSPARGSQHDFDFDFGTWKMEIRRLVHPLSGSSEWTEMKGTTVNNKVWNGRANLATVEADGPSGHLELLALRLYDPRAQQWNISFATSDSAVLSVPAVGGFNDGRGEFYDSELFHGRNILVRFTIWPVSATEVHSEQAYSADGGNTWETNWINTYTRVSD</sequence>
<reference evidence="3" key="2">
    <citation type="journal article" date="2024" name="Environ. Microbiol.">
        <title>Genome analysis and description of Tunturibacter gen. nov. expands the diversity of Terriglobia in tundra soils.</title>
        <authorList>
            <person name="Messyasz A."/>
            <person name="Mannisto M.K."/>
            <person name="Kerkhof L.J."/>
            <person name="Haggblom M.M."/>
        </authorList>
    </citation>
    <scope>NUCLEOTIDE SEQUENCE</scope>
    <source>
        <strain evidence="3">M8UP39</strain>
    </source>
</reference>
<accession>A0AAU7YZN7</accession>
<dbReference type="KEGG" id="tgi:RBB81_20990"/>
<feature type="signal peptide" evidence="2">
    <location>
        <begin position="1"/>
        <end position="19"/>
    </location>
</feature>
<reference evidence="3" key="1">
    <citation type="submission" date="2023-08" db="EMBL/GenBank/DDBJ databases">
        <authorList>
            <person name="Messyasz A."/>
            <person name="Mannisto M.K."/>
            <person name="Kerkhof L.J."/>
            <person name="Haggblom M."/>
        </authorList>
    </citation>
    <scope>NUCLEOTIDE SEQUENCE</scope>
    <source>
        <strain evidence="3">M8UP39</strain>
    </source>
</reference>
<proteinExistence type="predicted"/>
<dbReference type="RefSeq" id="WP_353072025.1">
    <property type="nucleotide sequence ID" value="NZ_CP132938.1"/>
</dbReference>
<evidence type="ECO:0000256" key="2">
    <source>
        <dbReference type="SAM" id="SignalP"/>
    </source>
</evidence>
<feature type="chain" id="PRO_5043706155" description="DUF1579 domain-containing protein" evidence="2">
    <location>
        <begin position="20"/>
        <end position="373"/>
    </location>
</feature>
<evidence type="ECO:0000313" key="3">
    <source>
        <dbReference type="EMBL" id="XCB22029.1"/>
    </source>
</evidence>
<evidence type="ECO:0000256" key="1">
    <source>
        <dbReference type="SAM" id="MobiDB-lite"/>
    </source>
</evidence>
<protein>
    <recommendedName>
        <fullName evidence="4">DUF1579 domain-containing protein</fullName>
    </recommendedName>
</protein>
<gene>
    <name evidence="3" type="ORF">RBB81_20990</name>
</gene>
<feature type="region of interest" description="Disordered" evidence="1">
    <location>
        <begin position="188"/>
        <end position="222"/>
    </location>
</feature>
<dbReference type="AlphaFoldDB" id="A0AAU7YZN7"/>
<keyword evidence="2" id="KW-0732">Signal</keyword>
<dbReference type="EMBL" id="CP132938">
    <property type="protein sequence ID" value="XCB22029.1"/>
    <property type="molecule type" value="Genomic_DNA"/>
</dbReference>
<name>A0AAU7YZN7_9BACT</name>
<evidence type="ECO:0008006" key="4">
    <source>
        <dbReference type="Google" id="ProtNLM"/>
    </source>
</evidence>